<organism evidence="9 10">
    <name type="scientific">Staphylotrichum longicolle</name>
    <dbReference type="NCBI Taxonomy" id="669026"/>
    <lineage>
        <taxon>Eukaryota</taxon>
        <taxon>Fungi</taxon>
        <taxon>Dikarya</taxon>
        <taxon>Ascomycota</taxon>
        <taxon>Pezizomycotina</taxon>
        <taxon>Sordariomycetes</taxon>
        <taxon>Sordariomycetidae</taxon>
        <taxon>Sordariales</taxon>
        <taxon>Chaetomiaceae</taxon>
        <taxon>Staphylotrichum</taxon>
    </lineage>
</organism>
<feature type="transmembrane region" description="Helical" evidence="7">
    <location>
        <begin position="355"/>
        <end position="380"/>
    </location>
</feature>
<dbReference type="InterPro" id="IPR020846">
    <property type="entry name" value="MFS_dom"/>
</dbReference>
<dbReference type="PROSITE" id="PS50850">
    <property type="entry name" value="MFS"/>
    <property type="match status" value="1"/>
</dbReference>
<feature type="region of interest" description="Disordered" evidence="6">
    <location>
        <begin position="451"/>
        <end position="534"/>
    </location>
</feature>
<evidence type="ECO:0000256" key="6">
    <source>
        <dbReference type="SAM" id="MobiDB-lite"/>
    </source>
</evidence>
<dbReference type="GO" id="GO:0016020">
    <property type="term" value="C:membrane"/>
    <property type="evidence" value="ECO:0007669"/>
    <property type="project" value="UniProtKB-SubCell"/>
</dbReference>
<evidence type="ECO:0000256" key="3">
    <source>
        <dbReference type="ARBA" id="ARBA00022692"/>
    </source>
</evidence>
<accession>A0AAD4F679</accession>
<dbReference type="Proteomes" id="UP001197093">
    <property type="component" value="Unassembled WGS sequence"/>
</dbReference>
<dbReference type="Pfam" id="PF07690">
    <property type="entry name" value="MFS_1"/>
    <property type="match status" value="2"/>
</dbReference>
<feature type="transmembrane region" description="Helical" evidence="7">
    <location>
        <begin position="387"/>
        <end position="407"/>
    </location>
</feature>
<evidence type="ECO:0000313" key="9">
    <source>
        <dbReference type="EMBL" id="KAG7292447.1"/>
    </source>
</evidence>
<keyword evidence="4 7" id="KW-1133">Transmembrane helix</keyword>
<gene>
    <name evidence="9" type="ORF">NEMBOFW57_002482</name>
</gene>
<evidence type="ECO:0000256" key="2">
    <source>
        <dbReference type="ARBA" id="ARBA00022448"/>
    </source>
</evidence>
<feature type="transmembrane region" description="Helical" evidence="7">
    <location>
        <begin position="427"/>
        <end position="447"/>
    </location>
</feature>
<evidence type="ECO:0000256" key="7">
    <source>
        <dbReference type="SAM" id="Phobius"/>
    </source>
</evidence>
<feature type="compositionally biased region" description="Acidic residues" evidence="6">
    <location>
        <begin position="483"/>
        <end position="519"/>
    </location>
</feature>
<keyword evidence="3 7" id="KW-0812">Transmembrane</keyword>
<keyword evidence="10" id="KW-1185">Reference proteome</keyword>
<dbReference type="InterPro" id="IPR011701">
    <property type="entry name" value="MFS"/>
</dbReference>
<dbReference type="InterPro" id="IPR036259">
    <property type="entry name" value="MFS_trans_sf"/>
</dbReference>
<dbReference type="AlphaFoldDB" id="A0AAD4F679"/>
<keyword evidence="2" id="KW-0813">Transport</keyword>
<sequence length="534" mass="57971">MTNQTKKGPKLPVQQLAILAVARFAEPLALTSVFPYLPEMIASFGVEKNDVARWAGFTGAIFSVSQSLTAVVWGRASDKFGRKPVILWGLASTMVCFLLWGMSTSLPMAITIRAIMGGGNGNVGIIRTMVAEMVPEKVLQPKAFSLMPLVWSIGSVFGPAFGGFFARPAEQYPNLFGHIEYFKRYPFVLPNLMACFVFFISFMTGLLFLKTEETVVRDDEASAPLLAASAMSSSENIAAKTKPINLLAYTFLALHSVAYDQVLPVFLNYPRVTPDASNTHLPFQFTGGFGLSSDKIGTIFTVYGVACGIVQFFLFPTLCARFGVLNCYRAATLIFPLVYLATPFTALIQPTTLRYAVFLAIMLVKGFVVIIGFPCTTILLTNSASSLRILGTLNGFATTFSGMGRAVGPATVGAVFSWGVRHGYAVAPWWLLAAIALVGAVPPWFIVEGEGPTTSLGAGEDEEEEEEGERQGLLRRGRPAGGDSEDEEEEEEEIEDEDVPILEAVDEESESGSDWEDSGDGMRRQAKKVNGVRR</sequence>
<feature type="transmembrane region" description="Helical" evidence="7">
    <location>
        <begin position="296"/>
        <end position="315"/>
    </location>
</feature>
<dbReference type="PANTHER" id="PTHR23504:SF8">
    <property type="entry name" value="TRANSPORTER, PUTATIVE (AFU_ORTHOLOGUE AFUA_1G03730)-RELATED"/>
    <property type="match status" value="1"/>
</dbReference>
<feature type="transmembrane region" description="Helical" evidence="7">
    <location>
        <begin position="327"/>
        <end position="349"/>
    </location>
</feature>
<feature type="compositionally biased region" description="Basic residues" evidence="6">
    <location>
        <begin position="524"/>
        <end position="534"/>
    </location>
</feature>
<feature type="compositionally biased region" description="Acidic residues" evidence="6">
    <location>
        <begin position="459"/>
        <end position="468"/>
    </location>
</feature>
<dbReference type="EMBL" id="JAHCVI010000001">
    <property type="protein sequence ID" value="KAG7292447.1"/>
    <property type="molecule type" value="Genomic_DNA"/>
</dbReference>
<keyword evidence="5 7" id="KW-0472">Membrane</keyword>
<feature type="transmembrane region" description="Helical" evidence="7">
    <location>
        <begin position="85"/>
        <end position="103"/>
    </location>
</feature>
<reference evidence="9" key="1">
    <citation type="submission" date="2023-02" db="EMBL/GenBank/DDBJ databases">
        <authorList>
            <person name="Palmer J.M."/>
        </authorList>
    </citation>
    <scope>NUCLEOTIDE SEQUENCE</scope>
    <source>
        <strain evidence="9">FW57</strain>
    </source>
</reference>
<name>A0AAD4F679_9PEZI</name>
<protein>
    <recommendedName>
        <fullName evidence="8">Major facilitator superfamily (MFS) profile domain-containing protein</fullName>
    </recommendedName>
</protein>
<evidence type="ECO:0000256" key="4">
    <source>
        <dbReference type="ARBA" id="ARBA00022989"/>
    </source>
</evidence>
<evidence type="ECO:0000313" key="10">
    <source>
        <dbReference type="Proteomes" id="UP001197093"/>
    </source>
</evidence>
<proteinExistence type="predicted"/>
<dbReference type="Gene3D" id="1.20.1250.20">
    <property type="entry name" value="MFS general substrate transporter like domains"/>
    <property type="match status" value="1"/>
</dbReference>
<feature type="domain" description="Major facilitator superfamily (MFS) profile" evidence="8">
    <location>
        <begin position="15"/>
        <end position="451"/>
    </location>
</feature>
<evidence type="ECO:0000259" key="8">
    <source>
        <dbReference type="PROSITE" id="PS50850"/>
    </source>
</evidence>
<evidence type="ECO:0000256" key="5">
    <source>
        <dbReference type="ARBA" id="ARBA00023136"/>
    </source>
</evidence>
<feature type="transmembrane region" description="Helical" evidence="7">
    <location>
        <begin position="143"/>
        <end position="166"/>
    </location>
</feature>
<feature type="transmembrane region" description="Helical" evidence="7">
    <location>
        <begin position="187"/>
        <end position="209"/>
    </location>
</feature>
<dbReference type="PANTHER" id="PTHR23504">
    <property type="entry name" value="MAJOR FACILITATOR SUPERFAMILY DOMAIN-CONTAINING PROTEIN 10"/>
    <property type="match status" value="1"/>
</dbReference>
<evidence type="ECO:0000256" key="1">
    <source>
        <dbReference type="ARBA" id="ARBA00004141"/>
    </source>
</evidence>
<dbReference type="CDD" id="cd17330">
    <property type="entry name" value="MFS_SLC46_TetA_like"/>
    <property type="match status" value="1"/>
</dbReference>
<comment type="subcellular location">
    <subcellularLocation>
        <location evidence="1">Membrane</location>
        <topology evidence="1">Multi-pass membrane protein</topology>
    </subcellularLocation>
</comment>
<dbReference type="GO" id="GO:0022857">
    <property type="term" value="F:transmembrane transporter activity"/>
    <property type="evidence" value="ECO:0007669"/>
    <property type="project" value="InterPro"/>
</dbReference>
<dbReference type="SUPFAM" id="SSF103473">
    <property type="entry name" value="MFS general substrate transporter"/>
    <property type="match status" value="1"/>
</dbReference>
<comment type="caution">
    <text evidence="9">The sequence shown here is derived from an EMBL/GenBank/DDBJ whole genome shotgun (WGS) entry which is preliminary data.</text>
</comment>